<dbReference type="Gene3D" id="1.20.1250.20">
    <property type="entry name" value="MFS general substrate transporter like domains"/>
    <property type="match status" value="1"/>
</dbReference>
<feature type="transmembrane region" description="Helical" evidence="7">
    <location>
        <begin position="270"/>
        <end position="293"/>
    </location>
</feature>
<feature type="transmembrane region" description="Helical" evidence="7">
    <location>
        <begin position="381"/>
        <end position="398"/>
    </location>
</feature>
<feature type="transmembrane region" description="Helical" evidence="7">
    <location>
        <begin position="176"/>
        <end position="195"/>
    </location>
</feature>
<keyword evidence="10" id="KW-1185">Reference proteome</keyword>
<dbReference type="GO" id="GO:0022857">
    <property type="term" value="F:transmembrane transporter activity"/>
    <property type="evidence" value="ECO:0007669"/>
    <property type="project" value="InterPro"/>
</dbReference>
<proteinExistence type="predicted"/>
<dbReference type="InterPro" id="IPR020846">
    <property type="entry name" value="MFS_dom"/>
</dbReference>
<sequence length="553" mass="59158">MANSMESDTTRSASFNDDELATNSDDGKDVLEVTTSRRFPLLSDASLVRRICTLLSLALAVFIASLDQTIVATSMPSIAEHFDSFSSVNWIAASFLLASTALQPLYGRLSDIFGRIETLMLGLSVFLLGSAISGAATSITMLIAGRSVQGLGAGSLVSITMVIISDITIERDRSKYASVFSSVWALSSVLGPLLGGAFTESSAGWRWVFYFSVPVGVAAGVAILVFVRLPRPRGSLSQKLAHIDFIGTAVLVTGIMLALLGLNFGGREYAWSSTTVVCLLVFGALVIGGFVLVERHVSKEPIMPMRLFKSRNVGLILLMSLFTGGALLGPTFYIPIYFNVVDNASAIIAGVHLMPFMLGTNIFAILCSYITSWTGRYREQMWVGGTISTLGLGLLALLDEHTSTGKGLCIIAISGIGVGMCMQTSLIGIQAAAQPRDMATVTAIYISLRTLGGTIGLVIFQTVLQISLTPKMDRLMATFPEFASSIAAAIDNQAIIYDSRLPGELQKAMTSAYTDSLRTVFYTMVPFGGSMLVCVALCRHIPLRTQMKSTVLE</sequence>
<evidence type="ECO:0000256" key="2">
    <source>
        <dbReference type="ARBA" id="ARBA00022448"/>
    </source>
</evidence>
<dbReference type="PROSITE" id="PS50850">
    <property type="entry name" value="MFS"/>
    <property type="match status" value="1"/>
</dbReference>
<feature type="transmembrane region" description="Helical" evidence="7">
    <location>
        <begin position="241"/>
        <end position="264"/>
    </location>
</feature>
<dbReference type="PRINTS" id="PR01036">
    <property type="entry name" value="TCRTETB"/>
</dbReference>
<dbReference type="GO" id="GO:0005886">
    <property type="term" value="C:plasma membrane"/>
    <property type="evidence" value="ECO:0007669"/>
    <property type="project" value="TreeGrafter"/>
</dbReference>
<protein>
    <submittedName>
        <fullName evidence="9">MFS general substrate transporter</fullName>
    </submittedName>
</protein>
<keyword evidence="5 7" id="KW-0472">Membrane</keyword>
<dbReference type="RefSeq" id="XP_040744797.1">
    <property type="nucleotide sequence ID" value="XM_040887032.1"/>
</dbReference>
<gene>
    <name evidence="9" type="ORF">DL89DRAFT_266293</name>
</gene>
<feature type="transmembrane region" description="Helical" evidence="7">
    <location>
        <begin position="150"/>
        <end position="169"/>
    </location>
</feature>
<keyword evidence="3 7" id="KW-0812">Transmembrane</keyword>
<accession>A0A1Y1WCV8</accession>
<comment type="caution">
    <text evidence="9">The sequence shown here is derived from an EMBL/GenBank/DDBJ whole genome shotgun (WGS) entry which is preliminary data.</text>
</comment>
<dbReference type="EMBL" id="MCFD01000004">
    <property type="protein sequence ID" value="ORX71282.1"/>
    <property type="molecule type" value="Genomic_DNA"/>
</dbReference>
<feature type="transmembrane region" description="Helical" evidence="7">
    <location>
        <begin position="519"/>
        <end position="538"/>
    </location>
</feature>
<feature type="transmembrane region" description="Helical" evidence="7">
    <location>
        <begin position="313"/>
        <end position="338"/>
    </location>
</feature>
<evidence type="ECO:0000256" key="7">
    <source>
        <dbReference type="SAM" id="Phobius"/>
    </source>
</evidence>
<dbReference type="GeneID" id="63803680"/>
<dbReference type="STRING" id="61395.A0A1Y1WCV8"/>
<feature type="domain" description="Major facilitator superfamily (MFS) profile" evidence="8">
    <location>
        <begin position="53"/>
        <end position="501"/>
    </location>
</feature>
<feature type="transmembrane region" description="Helical" evidence="7">
    <location>
        <begin position="410"/>
        <end position="429"/>
    </location>
</feature>
<feature type="compositionally biased region" description="Polar residues" evidence="6">
    <location>
        <begin position="1"/>
        <end position="15"/>
    </location>
</feature>
<dbReference type="Gene3D" id="1.20.1720.10">
    <property type="entry name" value="Multidrug resistance protein D"/>
    <property type="match status" value="1"/>
</dbReference>
<feature type="region of interest" description="Disordered" evidence="6">
    <location>
        <begin position="1"/>
        <end position="21"/>
    </location>
</feature>
<feature type="transmembrane region" description="Helical" evidence="7">
    <location>
        <begin position="344"/>
        <end position="369"/>
    </location>
</feature>
<dbReference type="Proteomes" id="UP000193922">
    <property type="component" value="Unassembled WGS sequence"/>
</dbReference>
<evidence type="ECO:0000259" key="8">
    <source>
        <dbReference type="PROSITE" id="PS50850"/>
    </source>
</evidence>
<dbReference type="InterPro" id="IPR011701">
    <property type="entry name" value="MFS"/>
</dbReference>
<dbReference type="InterPro" id="IPR036259">
    <property type="entry name" value="MFS_trans_sf"/>
</dbReference>
<keyword evidence="4 7" id="KW-1133">Transmembrane helix</keyword>
<name>A0A1Y1WCV8_9FUNG</name>
<feature type="transmembrane region" description="Helical" evidence="7">
    <location>
        <begin position="118"/>
        <end position="144"/>
    </location>
</feature>
<feature type="transmembrane region" description="Helical" evidence="7">
    <location>
        <begin position="47"/>
        <end position="66"/>
    </location>
</feature>
<evidence type="ECO:0000313" key="9">
    <source>
        <dbReference type="EMBL" id="ORX71282.1"/>
    </source>
</evidence>
<organism evidence="9 10">
    <name type="scientific">Linderina pennispora</name>
    <dbReference type="NCBI Taxonomy" id="61395"/>
    <lineage>
        <taxon>Eukaryota</taxon>
        <taxon>Fungi</taxon>
        <taxon>Fungi incertae sedis</taxon>
        <taxon>Zoopagomycota</taxon>
        <taxon>Kickxellomycotina</taxon>
        <taxon>Kickxellomycetes</taxon>
        <taxon>Kickxellales</taxon>
        <taxon>Kickxellaceae</taxon>
        <taxon>Linderina</taxon>
    </lineage>
</organism>
<dbReference type="GO" id="GO:0012505">
    <property type="term" value="C:endomembrane system"/>
    <property type="evidence" value="ECO:0007669"/>
    <property type="project" value="UniProtKB-SubCell"/>
</dbReference>
<keyword evidence="2" id="KW-0813">Transport</keyword>
<dbReference type="PANTHER" id="PTHR23501">
    <property type="entry name" value="MAJOR FACILITATOR SUPERFAMILY"/>
    <property type="match status" value="1"/>
</dbReference>
<evidence type="ECO:0000256" key="5">
    <source>
        <dbReference type="ARBA" id="ARBA00023136"/>
    </source>
</evidence>
<dbReference type="SUPFAM" id="SSF103473">
    <property type="entry name" value="MFS general substrate transporter"/>
    <property type="match status" value="1"/>
</dbReference>
<dbReference type="PANTHER" id="PTHR23501:SF191">
    <property type="entry name" value="VACUOLAR BASIC AMINO ACID TRANSPORTER 4"/>
    <property type="match status" value="1"/>
</dbReference>
<feature type="transmembrane region" description="Helical" evidence="7">
    <location>
        <begin position="86"/>
        <end position="106"/>
    </location>
</feature>
<dbReference type="AlphaFoldDB" id="A0A1Y1WCV8"/>
<reference evidence="9 10" key="1">
    <citation type="submission" date="2016-07" db="EMBL/GenBank/DDBJ databases">
        <title>Pervasive Adenine N6-methylation of Active Genes in Fungi.</title>
        <authorList>
            <consortium name="DOE Joint Genome Institute"/>
            <person name="Mondo S.J."/>
            <person name="Dannebaum R.O."/>
            <person name="Kuo R.C."/>
            <person name="Labutti K."/>
            <person name="Haridas S."/>
            <person name="Kuo A."/>
            <person name="Salamov A."/>
            <person name="Ahrendt S.R."/>
            <person name="Lipzen A."/>
            <person name="Sullivan W."/>
            <person name="Andreopoulos W.B."/>
            <person name="Clum A."/>
            <person name="Lindquist E."/>
            <person name="Daum C."/>
            <person name="Ramamoorthy G.K."/>
            <person name="Gryganskyi A."/>
            <person name="Culley D."/>
            <person name="Magnuson J.K."/>
            <person name="James T.Y."/>
            <person name="O'Malley M.A."/>
            <person name="Stajich J.E."/>
            <person name="Spatafora J.W."/>
            <person name="Visel A."/>
            <person name="Grigoriev I.V."/>
        </authorList>
    </citation>
    <scope>NUCLEOTIDE SEQUENCE [LARGE SCALE GENOMIC DNA]</scope>
    <source>
        <strain evidence="9 10">ATCC 12442</strain>
    </source>
</reference>
<dbReference type="CDD" id="cd17502">
    <property type="entry name" value="MFS_Azr1_MDR_like"/>
    <property type="match status" value="1"/>
</dbReference>
<feature type="transmembrane region" description="Helical" evidence="7">
    <location>
        <begin position="207"/>
        <end position="229"/>
    </location>
</feature>
<feature type="transmembrane region" description="Helical" evidence="7">
    <location>
        <begin position="441"/>
        <end position="464"/>
    </location>
</feature>
<evidence type="ECO:0000313" key="10">
    <source>
        <dbReference type="Proteomes" id="UP000193922"/>
    </source>
</evidence>
<evidence type="ECO:0000256" key="4">
    <source>
        <dbReference type="ARBA" id="ARBA00022989"/>
    </source>
</evidence>
<dbReference type="OrthoDB" id="10021397at2759"/>
<comment type="subcellular location">
    <subcellularLocation>
        <location evidence="1">Endomembrane system</location>
        <topology evidence="1">Multi-pass membrane protein</topology>
    </subcellularLocation>
</comment>
<evidence type="ECO:0000256" key="6">
    <source>
        <dbReference type="SAM" id="MobiDB-lite"/>
    </source>
</evidence>
<dbReference type="Pfam" id="PF07690">
    <property type="entry name" value="MFS_1"/>
    <property type="match status" value="1"/>
</dbReference>
<evidence type="ECO:0000256" key="1">
    <source>
        <dbReference type="ARBA" id="ARBA00004127"/>
    </source>
</evidence>
<evidence type="ECO:0000256" key="3">
    <source>
        <dbReference type="ARBA" id="ARBA00022692"/>
    </source>
</evidence>